<dbReference type="Gramene" id="Jr13_23660_p1">
    <property type="protein sequence ID" value="cds.Jr13_23660_p1"/>
    <property type="gene ID" value="Jr13_23660"/>
</dbReference>
<dbReference type="Proteomes" id="UP000619265">
    <property type="component" value="Unassembled WGS sequence"/>
</dbReference>
<organism evidence="1 2">
    <name type="scientific">Juglans regia</name>
    <name type="common">English walnut</name>
    <dbReference type="NCBI Taxonomy" id="51240"/>
    <lineage>
        <taxon>Eukaryota</taxon>
        <taxon>Viridiplantae</taxon>
        <taxon>Streptophyta</taxon>
        <taxon>Embryophyta</taxon>
        <taxon>Tracheophyta</taxon>
        <taxon>Spermatophyta</taxon>
        <taxon>Magnoliopsida</taxon>
        <taxon>eudicotyledons</taxon>
        <taxon>Gunneridae</taxon>
        <taxon>Pentapetalae</taxon>
        <taxon>rosids</taxon>
        <taxon>fabids</taxon>
        <taxon>Fagales</taxon>
        <taxon>Juglandaceae</taxon>
        <taxon>Juglans</taxon>
    </lineage>
</organism>
<dbReference type="Gene3D" id="3.60.10.10">
    <property type="entry name" value="Endonuclease/exonuclease/phosphatase"/>
    <property type="match status" value="1"/>
</dbReference>
<protein>
    <recommendedName>
        <fullName evidence="3">Endonuclease/exonuclease/phosphatase domain-containing protein</fullName>
    </recommendedName>
</protein>
<dbReference type="SUPFAM" id="SSF56219">
    <property type="entry name" value="DNase I-like"/>
    <property type="match status" value="1"/>
</dbReference>
<evidence type="ECO:0008006" key="3">
    <source>
        <dbReference type="Google" id="ProtNLM"/>
    </source>
</evidence>
<comment type="caution">
    <text evidence="1">The sequence shown here is derived from an EMBL/GenBank/DDBJ whole genome shotgun (WGS) entry which is preliminary data.</text>
</comment>
<evidence type="ECO:0000313" key="1">
    <source>
        <dbReference type="EMBL" id="KAF5450453.1"/>
    </source>
</evidence>
<dbReference type="AlphaFoldDB" id="A0A833U4A8"/>
<dbReference type="PANTHER" id="PTHR35218">
    <property type="entry name" value="RNASE H DOMAIN-CONTAINING PROTEIN"/>
    <property type="match status" value="1"/>
</dbReference>
<reference evidence="1" key="2">
    <citation type="submission" date="2020-03" db="EMBL/GenBank/DDBJ databases">
        <title>Walnut 2.0.</title>
        <authorList>
            <person name="Marrano A."/>
            <person name="Britton M."/>
            <person name="Zimin A.V."/>
            <person name="Zaini P.A."/>
            <person name="Workman R."/>
            <person name="Puiu D."/>
            <person name="Bianco L."/>
            <person name="Allen B.J."/>
            <person name="Troggio M."/>
            <person name="Leslie C.A."/>
            <person name="Timp W."/>
            <person name="Dendekar A."/>
            <person name="Salzberg S.L."/>
            <person name="Neale D.B."/>
        </authorList>
    </citation>
    <scope>NUCLEOTIDE SEQUENCE</scope>
    <source>
        <tissue evidence="1">Leaves</tissue>
    </source>
</reference>
<gene>
    <name evidence="1" type="ORF">F2P56_030807</name>
</gene>
<proteinExistence type="predicted"/>
<evidence type="ECO:0000313" key="2">
    <source>
        <dbReference type="Proteomes" id="UP000619265"/>
    </source>
</evidence>
<reference evidence="1" key="1">
    <citation type="submission" date="2015-10" db="EMBL/GenBank/DDBJ databases">
        <authorList>
            <person name="Martinez-Garcia P.J."/>
            <person name="Crepeau M.W."/>
            <person name="Puiu D."/>
            <person name="Gonzalez-Ibeas D."/>
            <person name="Whalen J."/>
            <person name="Stevens K."/>
            <person name="Paul R."/>
            <person name="Butterfield T."/>
            <person name="Britton M."/>
            <person name="Reagan R."/>
            <person name="Chakraborty S."/>
            <person name="Walawage S.L."/>
            <person name="Vasquez-Gross H.A."/>
            <person name="Cardeno C."/>
            <person name="Famula R."/>
            <person name="Pratt K."/>
            <person name="Kuruganti S."/>
            <person name="Aradhya M.K."/>
            <person name="Leslie C.A."/>
            <person name="Dandekar A.M."/>
            <person name="Salzberg S.L."/>
            <person name="Wegrzyn J.L."/>
            <person name="Langley C.H."/>
            <person name="Neale D.B."/>
        </authorList>
    </citation>
    <scope>NUCLEOTIDE SEQUENCE</scope>
    <source>
        <tissue evidence="1">Leaves</tissue>
    </source>
</reference>
<dbReference type="InterPro" id="IPR036691">
    <property type="entry name" value="Endo/exonu/phosph_ase_sf"/>
</dbReference>
<accession>A0A833U4A8</accession>
<dbReference type="EMBL" id="LIHL02000013">
    <property type="protein sequence ID" value="KAF5450453.1"/>
    <property type="molecule type" value="Genomic_DNA"/>
</dbReference>
<name>A0A833U4A8_JUGRE</name>
<sequence length="151" mass="17462">MKTLVWNCRGLGNPWTVQDLSLLVKDKRPEVIFLMETMIKTRRVEGLKSKLRMEGCFVVDSLGRRGGLALFWDGQVSVEILNFSQWHINASVKEGNTTEWNFTGFYGHPEVAKRKFTWELLNRLKPSEGRAWCVAADFNEVLTQSEKKKVR</sequence>
<dbReference type="PANTHER" id="PTHR35218:SF9">
    <property type="entry name" value="ENDONUCLEASE_EXONUCLEASE_PHOSPHATASE DOMAIN-CONTAINING PROTEIN"/>
    <property type="match status" value="1"/>
</dbReference>